<dbReference type="PROSITE" id="PS51257">
    <property type="entry name" value="PROKAR_LIPOPROTEIN"/>
    <property type="match status" value="1"/>
</dbReference>
<evidence type="ECO:0000313" key="2">
    <source>
        <dbReference type="Proteomes" id="UP000615989"/>
    </source>
</evidence>
<organism evidence="1 2">
    <name type="scientific">Aromatoleum anaerobium</name>
    <dbReference type="NCBI Taxonomy" id="182180"/>
    <lineage>
        <taxon>Bacteria</taxon>
        <taxon>Pseudomonadati</taxon>
        <taxon>Pseudomonadota</taxon>
        <taxon>Betaproteobacteria</taxon>
        <taxon>Rhodocyclales</taxon>
        <taxon>Rhodocyclaceae</taxon>
        <taxon>Aromatoleum</taxon>
    </lineage>
</organism>
<accession>A0ABX1PGY6</accession>
<comment type="caution">
    <text evidence="1">The sequence shown here is derived from an EMBL/GenBank/DDBJ whole genome shotgun (WGS) entry which is preliminary data.</text>
</comment>
<proteinExistence type="predicted"/>
<dbReference type="Proteomes" id="UP000615989">
    <property type="component" value="Unassembled WGS sequence"/>
</dbReference>
<keyword evidence="2" id="KW-1185">Reference proteome</keyword>
<protein>
    <recommendedName>
        <fullName evidence="3">Lipoprotein</fullName>
    </recommendedName>
</protein>
<name>A0ABX1PGY6_9RHOO</name>
<evidence type="ECO:0000313" key="1">
    <source>
        <dbReference type="EMBL" id="NMG23774.1"/>
    </source>
</evidence>
<gene>
    <name evidence="1" type="ORF">GO606_03365</name>
</gene>
<dbReference type="EMBL" id="WTVG01000006">
    <property type="protein sequence ID" value="NMG23774.1"/>
    <property type="molecule type" value="Genomic_DNA"/>
</dbReference>
<sequence>MRHFIFGAVVATILAGCGTTNNYLSQKTKTVEYYRIYDIKTAATRQSVAKAASDGIGRNVGNAQEATPIPTSGEIPEKAGRFKLVNPLEGTRLAALAGGAGSLGFRMATCEGATWTAKAERRVTGSNNLNLTACLFQYKNGYHLDMYAVFVKHEGGLIQVSRDMANAIVGTPEEWTEKVFLDIVRSIGANTTAEIALLEAQPEISGTPWLDPLDHIPQRK</sequence>
<evidence type="ECO:0008006" key="3">
    <source>
        <dbReference type="Google" id="ProtNLM"/>
    </source>
</evidence>
<reference evidence="1" key="1">
    <citation type="submission" date="2019-12" db="EMBL/GenBank/DDBJ databases">
        <title>Comparative genomics gives insights into the taxonomy of the Azoarcus-Aromatoleum group and reveals separate origins of nif in the plant-associated Azoarcus and non-plant-associated Aromatoleum sub-groups.</title>
        <authorList>
            <person name="Lafos M."/>
            <person name="Maluk M."/>
            <person name="Batista M."/>
            <person name="Junghare M."/>
            <person name="Carmona M."/>
            <person name="Faoro H."/>
            <person name="Cruz L.M."/>
            <person name="Battistoni F."/>
            <person name="De Souza E."/>
            <person name="Pedrosa F."/>
            <person name="Chen W.-M."/>
            <person name="Poole P.S."/>
            <person name="Dixon R.A."/>
            <person name="James E.K."/>
        </authorList>
    </citation>
    <scope>NUCLEOTIDE SEQUENCE</scope>
    <source>
        <strain evidence="1">LuFRes1</strain>
    </source>
</reference>
<dbReference type="RefSeq" id="WP_169117187.1">
    <property type="nucleotide sequence ID" value="NZ_WTVG02000036.1"/>
</dbReference>